<dbReference type="Proteomes" id="UP000504617">
    <property type="component" value="Unplaced"/>
</dbReference>
<evidence type="ECO:0000256" key="6">
    <source>
        <dbReference type="ARBA" id="ARBA00022989"/>
    </source>
</evidence>
<evidence type="ECO:0000256" key="7">
    <source>
        <dbReference type="ARBA" id="ARBA00023040"/>
    </source>
</evidence>
<keyword evidence="5" id="KW-0732">Signal</keyword>
<dbReference type="GeneID" id="106554734"/>
<dbReference type="SUPFAM" id="SSF53098">
    <property type="entry name" value="Ribonuclease H-like"/>
    <property type="match status" value="1"/>
</dbReference>
<dbReference type="InterPro" id="IPR001584">
    <property type="entry name" value="Integrase_cat-core"/>
</dbReference>
<feature type="transmembrane region" description="Helical" evidence="13">
    <location>
        <begin position="523"/>
        <end position="544"/>
    </location>
</feature>
<keyword evidence="10" id="KW-0325">Glycoprotein</keyword>
<dbReference type="Gene3D" id="3.30.420.10">
    <property type="entry name" value="Ribonuclease H-like superfamily/Ribonuclease H"/>
    <property type="match status" value="1"/>
</dbReference>
<comment type="similarity">
    <text evidence="2">Belongs to the G-protein coupled receptor 3 family.</text>
</comment>
<reference evidence="17" key="1">
    <citation type="submission" date="2025-08" db="UniProtKB">
        <authorList>
            <consortium name="RefSeq"/>
        </authorList>
    </citation>
    <scope>IDENTIFICATION</scope>
    <source>
        <tissue evidence="17">Skeletal muscle</tissue>
    </source>
</reference>
<evidence type="ECO:0000256" key="5">
    <source>
        <dbReference type="ARBA" id="ARBA00022729"/>
    </source>
</evidence>
<dbReference type="PANTHER" id="PTHR24061:SF599">
    <property type="entry name" value="G-PROTEIN COUPLED RECEPTORS FAMILY 3 PROFILE DOMAIN-CONTAINING PROTEIN"/>
    <property type="match status" value="1"/>
</dbReference>
<dbReference type="AlphaFoldDB" id="A0A6I9YY21"/>
<evidence type="ECO:0000256" key="3">
    <source>
        <dbReference type="ARBA" id="ARBA00022475"/>
    </source>
</evidence>
<keyword evidence="9" id="KW-0675">Receptor</keyword>
<dbReference type="PANTHER" id="PTHR24061">
    <property type="entry name" value="CALCIUM-SENSING RECEPTOR-RELATED"/>
    <property type="match status" value="1"/>
</dbReference>
<dbReference type="Pfam" id="PF00003">
    <property type="entry name" value="7tm_3"/>
    <property type="match status" value="1"/>
</dbReference>
<dbReference type="InterPro" id="IPR028082">
    <property type="entry name" value="Peripla_BP_I"/>
</dbReference>
<dbReference type="InterPro" id="IPR017978">
    <property type="entry name" value="GPCR_3_C"/>
</dbReference>
<dbReference type="Pfam" id="PF01094">
    <property type="entry name" value="ANF_receptor"/>
    <property type="match status" value="1"/>
</dbReference>
<keyword evidence="7" id="KW-0297">G-protein coupled receptor</keyword>
<feature type="region of interest" description="Disordered" evidence="12">
    <location>
        <begin position="1"/>
        <end position="20"/>
    </location>
</feature>
<evidence type="ECO:0000256" key="12">
    <source>
        <dbReference type="SAM" id="MobiDB-lite"/>
    </source>
</evidence>
<feature type="transmembrane region" description="Helical" evidence="13">
    <location>
        <begin position="482"/>
        <end position="507"/>
    </location>
</feature>
<dbReference type="Gene3D" id="3.40.50.2300">
    <property type="match status" value="1"/>
</dbReference>
<dbReference type="Pfam" id="PF00665">
    <property type="entry name" value="rve"/>
    <property type="match status" value="1"/>
</dbReference>
<dbReference type="GO" id="GO:0003676">
    <property type="term" value="F:nucleic acid binding"/>
    <property type="evidence" value="ECO:0007669"/>
    <property type="project" value="InterPro"/>
</dbReference>
<dbReference type="InterPro" id="IPR000337">
    <property type="entry name" value="GPCR_3"/>
</dbReference>
<dbReference type="SUPFAM" id="SSF53822">
    <property type="entry name" value="Periplasmic binding protein-like I"/>
    <property type="match status" value="1"/>
</dbReference>
<evidence type="ECO:0000256" key="11">
    <source>
        <dbReference type="ARBA" id="ARBA00023224"/>
    </source>
</evidence>
<gene>
    <name evidence="17" type="primary">LOC106554734</name>
</gene>
<keyword evidence="6 13" id="KW-1133">Transmembrane helix</keyword>
<evidence type="ECO:0000256" key="9">
    <source>
        <dbReference type="ARBA" id="ARBA00023170"/>
    </source>
</evidence>
<dbReference type="InterPro" id="IPR012337">
    <property type="entry name" value="RNaseH-like_sf"/>
</dbReference>
<feature type="transmembrane region" description="Helical" evidence="13">
    <location>
        <begin position="632"/>
        <end position="654"/>
    </location>
</feature>
<dbReference type="FunFam" id="2.10.50.30:FF:000002">
    <property type="entry name" value="Vomeronasal 2 receptor, h1"/>
    <property type="match status" value="1"/>
</dbReference>
<keyword evidence="4 13" id="KW-0812">Transmembrane</keyword>
<evidence type="ECO:0000256" key="2">
    <source>
        <dbReference type="ARBA" id="ARBA00007242"/>
    </source>
</evidence>
<proteinExistence type="inferred from homology"/>
<evidence type="ECO:0000256" key="4">
    <source>
        <dbReference type="ARBA" id="ARBA00022692"/>
    </source>
</evidence>
<evidence type="ECO:0000259" key="14">
    <source>
        <dbReference type="PROSITE" id="PS50259"/>
    </source>
</evidence>
<dbReference type="GO" id="GO:0005886">
    <property type="term" value="C:plasma membrane"/>
    <property type="evidence" value="ECO:0007669"/>
    <property type="project" value="UniProtKB-SubCell"/>
</dbReference>
<feature type="transmembrane region" description="Helical" evidence="13">
    <location>
        <begin position="415"/>
        <end position="435"/>
    </location>
</feature>
<keyword evidence="16" id="KW-1185">Reference proteome</keyword>
<feature type="transmembrane region" description="Helical" evidence="13">
    <location>
        <begin position="21"/>
        <end position="40"/>
    </location>
</feature>
<dbReference type="Pfam" id="PF07562">
    <property type="entry name" value="NCD3G"/>
    <property type="match status" value="1"/>
</dbReference>
<dbReference type="PRINTS" id="PR00248">
    <property type="entry name" value="GPCRMGR"/>
</dbReference>
<keyword evidence="8 13" id="KW-0472">Membrane</keyword>
<accession>A0A6I9YY21</accession>
<evidence type="ECO:0000259" key="15">
    <source>
        <dbReference type="PROSITE" id="PS50994"/>
    </source>
</evidence>
<dbReference type="InterPro" id="IPR001828">
    <property type="entry name" value="ANF_lig-bd_rcpt"/>
</dbReference>
<dbReference type="PROSITE" id="PS50994">
    <property type="entry name" value="INTEGRASE"/>
    <property type="match status" value="1"/>
</dbReference>
<evidence type="ECO:0000256" key="10">
    <source>
        <dbReference type="ARBA" id="ARBA00023180"/>
    </source>
</evidence>
<evidence type="ECO:0000256" key="1">
    <source>
        <dbReference type="ARBA" id="ARBA00004651"/>
    </source>
</evidence>
<dbReference type="PROSITE" id="PS50259">
    <property type="entry name" value="G_PROTEIN_RECEP_F3_4"/>
    <property type="match status" value="1"/>
</dbReference>
<evidence type="ECO:0000256" key="8">
    <source>
        <dbReference type="ARBA" id="ARBA00023136"/>
    </source>
</evidence>
<dbReference type="InterPro" id="IPR036397">
    <property type="entry name" value="RNaseH_sf"/>
</dbReference>
<dbReference type="GO" id="GO:0015074">
    <property type="term" value="P:DNA integration"/>
    <property type="evidence" value="ECO:0007669"/>
    <property type="project" value="InterPro"/>
</dbReference>
<comment type="subcellular location">
    <subcellularLocation>
        <location evidence="1">Cell membrane</location>
        <topology evidence="1">Multi-pass membrane protein</topology>
    </subcellularLocation>
</comment>
<evidence type="ECO:0000313" key="17">
    <source>
        <dbReference type="RefSeq" id="XP_013928944.1"/>
    </source>
</evidence>
<feature type="transmembrane region" description="Helical" evidence="13">
    <location>
        <begin position="606"/>
        <end position="626"/>
    </location>
</feature>
<protein>
    <submittedName>
        <fullName evidence="17">Vomeronasal type-2 receptor 26-like</fullName>
    </submittedName>
</protein>
<evidence type="ECO:0000256" key="13">
    <source>
        <dbReference type="SAM" id="Phobius"/>
    </source>
</evidence>
<sequence>MRNRCKEQDGDGSNSHGTGPVKSPMTIAIITAMFVLAVHMHPIACRVVTQLYQHILSLAFAIKEINENPQILPNLTLGSHIYNSNFIASGTYHASMEVFSTQGKLIPNYKCETENNLVSVMGGPNSEVCIHMAAILSIYKIPQVSRVFTFLNKEQRPGLTQIFVFLANIKLALITFIPSPSLKDALSKWVELFPMCSTTSGTTIQILEAIFTTHGIPDVLVSDNGPQFTSDTFQQYLASLGIRHAQMAPYHPAGNGMAERAVRSAKETLARLSHLPWPARLQAYLRAQHSTPCQASGRCPSEILMGRWLRTTLDRLHPSYAPSNLPLQEPPRYFLTKPISLCNDHCHPGYRKAKKEGKPFCCYDFLPCPSEKISNQKDMDNCFQCPLDHYPNEERNFCLPKYVTFLETEEMLGNIFTSFILTFSIITILLLWLFIKNKDTPIVKADNETLTYTLLISLLLSFLCALLFIGQPRQWTCLLRQANFGIIFSVAVSSILAKTIIVILAFMTTKPGSRIRKWMGKRLGLSVVLSCSFIQIIICTIWLSNSPPFLDVDMYSMAKEIVLMCKEGSTIMFYCVLGFMGLLAIISFLVVFLVRKLPDTFYEAKFITFSMLVFCNVWLSFVPTYSSTKGKYMVAVEIFSILCSSGGLLSFIFFPKCYIILVRPDLNIKEQLKRGKN</sequence>
<dbReference type="InterPro" id="IPR004073">
    <property type="entry name" value="GPCR_3_vmron_rcpt_2"/>
</dbReference>
<dbReference type="PRINTS" id="PR01535">
    <property type="entry name" value="VOMERONASL2R"/>
</dbReference>
<keyword evidence="11" id="KW-0807">Transducer</keyword>
<name>A0A6I9YY21_9SAUR</name>
<dbReference type="KEGG" id="tsr:106554734"/>
<keyword evidence="3" id="KW-1003">Cell membrane</keyword>
<dbReference type="InterPro" id="IPR000068">
    <property type="entry name" value="GPCR_3_Ca_sens_rcpt-rel"/>
</dbReference>
<organism evidence="16 17">
    <name type="scientific">Thamnophis sirtalis</name>
    <dbReference type="NCBI Taxonomy" id="35019"/>
    <lineage>
        <taxon>Eukaryota</taxon>
        <taxon>Metazoa</taxon>
        <taxon>Chordata</taxon>
        <taxon>Craniata</taxon>
        <taxon>Vertebrata</taxon>
        <taxon>Euteleostomi</taxon>
        <taxon>Lepidosauria</taxon>
        <taxon>Squamata</taxon>
        <taxon>Bifurcata</taxon>
        <taxon>Unidentata</taxon>
        <taxon>Episquamata</taxon>
        <taxon>Toxicofera</taxon>
        <taxon>Serpentes</taxon>
        <taxon>Colubroidea</taxon>
        <taxon>Colubridae</taxon>
        <taxon>Natricinae</taxon>
        <taxon>Thamnophis</taxon>
    </lineage>
</organism>
<dbReference type="OrthoDB" id="9359997at2759"/>
<feature type="domain" description="G-protein coupled receptors family 3 profile" evidence="14">
    <location>
        <begin position="412"/>
        <end position="676"/>
    </location>
</feature>
<dbReference type="InterPro" id="IPR011500">
    <property type="entry name" value="GPCR_3_9-Cys_dom"/>
</dbReference>
<feature type="transmembrane region" description="Helical" evidence="13">
    <location>
        <begin position="571"/>
        <end position="594"/>
    </location>
</feature>
<dbReference type="GO" id="GO:0004930">
    <property type="term" value="F:G protein-coupled receptor activity"/>
    <property type="evidence" value="ECO:0007669"/>
    <property type="project" value="UniProtKB-KW"/>
</dbReference>
<evidence type="ECO:0000313" key="16">
    <source>
        <dbReference type="Proteomes" id="UP000504617"/>
    </source>
</evidence>
<dbReference type="RefSeq" id="XP_013928944.1">
    <property type="nucleotide sequence ID" value="XM_014073469.1"/>
</dbReference>
<feature type="transmembrane region" description="Helical" evidence="13">
    <location>
        <begin position="450"/>
        <end position="470"/>
    </location>
</feature>
<dbReference type="InterPro" id="IPR038550">
    <property type="entry name" value="GPCR_3_9-Cys_sf"/>
</dbReference>
<feature type="domain" description="Integrase catalytic" evidence="15">
    <location>
        <begin position="153"/>
        <end position="269"/>
    </location>
</feature>
<dbReference type="Gene3D" id="2.10.50.30">
    <property type="entry name" value="GPCR, family 3, nine cysteines domain"/>
    <property type="match status" value="1"/>
</dbReference>